<gene>
    <name evidence="3" type="ORF">PPAR1163_LOCUS300</name>
</gene>
<name>A0A7S1TNY7_9STRA</name>
<evidence type="ECO:0000313" key="3">
    <source>
        <dbReference type="EMBL" id="CAD9241958.1"/>
    </source>
</evidence>
<dbReference type="SUPFAM" id="SSF51735">
    <property type="entry name" value="NAD(P)-binding Rossmann-fold domains"/>
    <property type="match status" value="1"/>
</dbReference>
<dbReference type="AlphaFoldDB" id="A0A7S1TNY7"/>
<dbReference type="GO" id="GO:0050577">
    <property type="term" value="F:GDP-L-fucose synthase activity"/>
    <property type="evidence" value="ECO:0007669"/>
    <property type="project" value="TreeGrafter"/>
</dbReference>
<dbReference type="PANTHER" id="PTHR43238">
    <property type="entry name" value="GDP-L-FUCOSE SYNTHASE"/>
    <property type="match status" value="1"/>
</dbReference>
<evidence type="ECO:0000259" key="2">
    <source>
        <dbReference type="Pfam" id="PF01370"/>
    </source>
</evidence>
<feature type="region of interest" description="Disordered" evidence="1">
    <location>
        <begin position="89"/>
        <end position="119"/>
    </location>
</feature>
<reference evidence="3" key="1">
    <citation type="submission" date="2021-01" db="EMBL/GenBank/DDBJ databases">
        <authorList>
            <person name="Corre E."/>
            <person name="Pelletier E."/>
            <person name="Niang G."/>
            <person name="Scheremetjew M."/>
            <person name="Finn R."/>
            <person name="Kale V."/>
            <person name="Holt S."/>
            <person name="Cochrane G."/>
            <person name="Meng A."/>
            <person name="Brown T."/>
            <person name="Cohen L."/>
        </authorList>
    </citation>
    <scope>NUCLEOTIDE SEQUENCE</scope>
    <source>
        <strain evidence="3">CCMP2877</strain>
    </source>
</reference>
<dbReference type="Pfam" id="PF01370">
    <property type="entry name" value="Epimerase"/>
    <property type="match status" value="1"/>
</dbReference>
<dbReference type="InterPro" id="IPR001509">
    <property type="entry name" value="Epimerase_deHydtase"/>
</dbReference>
<sequence>MGQTFSDEGQFEAICTKRILVTGGTGLVGKGIQAAIKKDPLAADESYIFLSSRDGDLRDKEATRAIFRRHRPTHVIHLAALVGGLFANQRRKVTPNPNPNPNVQREARSGEDDLRGPEP</sequence>
<feature type="domain" description="NAD-dependent epimerase/dehydratase" evidence="2">
    <location>
        <begin position="19"/>
        <end position="91"/>
    </location>
</feature>
<dbReference type="InterPro" id="IPR036291">
    <property type="entry name" value="NAD(P)-bd_dom_sf"/>
</dbReference>
<organism evidence="3">
    <name type="scientific">Phaeomonas parva</name>
    <dbReference type="NCBI Taxonomy" id="124430"/>
    <lineage>
        <taxon>Eukaryota</taxon>
        <taxon>Sar</taxon>
        <taxon>Stramenopiles</taxon>
        <taxon>Ochrophyta</taxon>
        <taxon>Pinguiophyceae</taxon>
        <taxon>Pinguiochrysidales</taxon>
        <taxon>Pinguiochrysidaceae</taxon>
        <taxon>Phaeomonas</taxon>
    </lineage>
</organism>
<dbReference type="Gene3D" id="3.40.50.720">
    <property type="entry name" value="NAD(P)-binding Rossmann-like Domain"/>
    <property type="match status" value="1"/>
</dbReference>
<proteinExistence type="predicted"/>
<evidence type="ECO:0000256" key="1">
    <source>
        <dbReference type="SAM" id="MobiDB-lite"/>
    </source>
</evidence>
<dbReference type="PANTHER" id="PTHR43238:SF1">
    <property type="entry name" value="GDP-L-FUCOSE SYNTHASE"/>
    <property type="match status" value="1"/>
</dbReference>
<accession>A0A7S1TNY7</accession>
<protein>
    <recommendedName>
        <fullName evidence="2">NAD-dependent epimerase/dehydratase domain-containing protein</fullName>
    </recommendedName>
</protein>
<dbReference type="EMBL" id="HBGJ01000392">
    <property type="protein sequence ID" value="CAD9241958.1"/>
    <property type="molecule type" value="Transcribed_RNA"/>
</dbReference>
<feature type="compositionally biased region" description="Basic and acidic residues" evidence="1">
    <location>
        <begin position="105"/>
        <end position="119"/>
    </location>
</feature>